<dbReference type="InterPro" id="IPR012337">
    <property type="entry name" value="RNaseH-like_sf"/>
</dbReference>
<reference evidence="4 5" key="1">
    <citation type="submission" date="2019-01" db="EMBL/GenBank/DDBJ databases">
        <title>Sequencing of cultivated peanut Arachis hypogaea provides insights into genome evolution and oil improvement.</title>
        <authorList>
            <person name="Chen X."/>
        </authorList>
    </citation>
    <scope>NUCLEOTIDE SEQUENCE [LARGE SCALE GENOMIC DNA]</scope>
    <source>
        <strain evidence="5">cv. Fuhuasheng</strain>
        <tissue evidence="4">Leaves</tissue>
    </source>
</reference>
<dbReference type="InterPro" id="IPR005135">
    <property type="entry name" value="Endo/exonuclease/phosphatase"/>
</dbReference>
<feature type="region of interest" description="Disordered" evidence="1">
    <location>
        <begin position="1"/>
        <end position="82"/>
    </location>
</feature>
<organism evidence="4 5">
    <name type="scientific">Arachis hypogaea</name>
    <name type="common">Peanut</name>
    <dbReference type="NCBI Taxonomy" id="3818"/>
    <lineage>
        <taxon>Eukaryota</taxon>
        <taxon>Viridiplantae</taxon>
        <taxon>Streptophyta</taxon>
        <taxon>Embryophyta</taxon>
        <taxon>Tracheophyta</taxon>
        <taxon>Spermatophyta</taxon>
        <taxon>Magnoliopsida</taxon>
        <taxon>eudicotyledons</taxon>
        <taxon>Gunneridae</taxon>
        <taxon>Pentapetalae</taxon>
        <taxon>rosids</taxon>
        <taxon>fabids</taxon>
        <taxon>Fabales</taxon>
        <taxon>Fabaceae</taxon>
        <taxon>Papilionoideae</taxon>
        <taxon>50 kb inversion clade</taxon>
        <taxon>dalbergioids sensu lato</taxon>
        <taxon>Dalbergieae</taxon>
        <taxon>Pterocarpus clade</taxon>
        <taxon>Arachis</taxon>
    </lineage>
</organism>
<dbReference type="GO" id="GO:0003676">
    <property type="term" value="F:nucleic acid binding"/>
    <property type="evidence" value="ECO:0007669"/>
    <property type="project" value="InterPro"/>
</dbReference>
<dbReference type="Pfam" id="PF03372">
    <property type="entry name" value="Exo_endo_phos"/>
    <property type="match status" value="1"/>
</dbReference>
<evidence type="ECO:0000313" key="5">
    <source>
        <dbReference type="Proteomes" id="UP000289738"/>
    </source>
</evidence>
<accession>A0A444Z7C1</accession>
<dbReference type="Proteomes" id="UP000289738">
    <property type="component" value="Chromosome B05"/>
</dbReference>
<dbReference type="SUPFAM" id="SSF53098">
    <property type="entry name" value="Ribonuclease H-like"/>
    <property type="match status" value="1"/>
</dbReference>
<dbReference type="EMBL" id="SDMP01000015">
    <property type="protein sequence ID" value="RYR10083.1"/>
    <property type="molecule type" value="Genomic_DNA"/>
</dbReference>
<dbReference type="SUPFAM" id="SSF56219">
    <property type="entry name" value="DNase I-like"/>
    <property type="match status" value="1"/>
</dbReference>
<dbReference type="STRING" id="3818.A0A444Z7C1"/>
<dbReference type="GO" id="GO:0004523">
    <property type="term" value="F:RNA-DNA hybrid ribonuclease activity"/>
    <property type="evidence" value="ECO:0007669"/>
    <property type="project" value="InterPro"/>
</dbReference>
<protein>
    <submittedName>
        <fullName evidence="4">Uncharacterized protein</fullName>
    </submittedName>
</protein>
<evidence type="ECO:0000259" key="3">
    <source>
        <dbReference type="Pfam" id="PF13456"/>
    </source>
</evidence>
<dbReference type="InterPro" id="IPR053151">
    <property type="entry name" value="RNase_H-like"/>
</dbReference>
<feature type="domain" description="Endonuclease/exonuclease/phosphatase" evidence="2">
    <location>
        <begin position="80"/>
        <end position="166"/>
    </location>
</feature>
<sequence>MEKLATLSMSDSIETDVGEGTSQDPAITLPGTFSQRRDLEEVNKKGIEIQKFSDKETKQSEDAGKETGKKEESYSPREQNYGRQRGGGLAVLWNREIEVNITSMSKNHIDMEIQVRDSNHKWRAIGFYGWPKNQNKQASWDLLRSLGQASSMPSVVFGDFNQVLNQQEKLGRNPITYAQVNVDAAVPHDINGGVGVVIRNEMGIIMAAATQAIPYPLEEHEAEAYAAFWGLNFAKDCCFSKVILESDNIEVMGALKQRRCFNSCFGTFITDAISLIRNFRFVEFSHVKREGNKVAHELATLALTTPNCMWMEDAPSHV</sequence>
<dbReference type="PANTHER" id="PTHR47723">
    <property type="entry name" value="OS05G0353850 PROTEIN"/>
    <property type="match status" value="1"/>
</dbReference>
<dbReference type="InterPro" id="IPR036691">
    <property type="entry name" value="Endo/exonu/phosph_ase_sf"/>
</dbReference>
<name>A0A444Z7C1_ARAHY</name>
<comment type="caution">
    <text evidence="4">The sequence shown here is derived from an EMBL/GenBank/DDBJ whole genome shotgun (WGS) entry which is preliminary data.</text>
</comment>
<proteinExistence type="predicted"/>
<dbReference type="InterPro" id="IPR044730">
    <property type="entry name" value="RNase_H-like_dom_plant"/>
</dbReference>
<evidence type="ECO:0000259" key="2">
    <source>
        <dbReference type="Pfam" id="PF03372"/>
    </source>
</evidence>
<dbReference type="PANTHER" id="PTHR47723:SF19">
    <property type="entry name" value="POLYNUCLEOTIDYL TRANSFERASE, RIBONUCLEASE H-LIKE SUPERFAMILY PROTEIN"/>
    <property type="match status" value="1"/>
</dbReference>
<evidence type="ECO:0000313" key="4">
    <source>
        <dbReference type="EMBL" id="RYR10083.1"/>
    </source>
</evidence>
<keyword evidence="5" id="KW-1185">Reference proteome</keyword>
<dbReference type="AlphaFoldDB" id="A0A444Z7C1"/>
<dbReference type="CDD" id="cd06222">
    <property type="entry name" value="RNase_H_like"/>
    <property type="match status" value="1"/>
</dbReference>
<gene>
    <name evidence="4" type="ORF">Ahy_B05g078550</name>
</gene>
<feature type="compositionally biased region" description="Basic and acidic residues" evidence="1">
    <location>
        <begin position="35"/>
        <end position="75"/>
    </location>
</feature>
<evidence type="ECO:0000256" key="1">
    <source>
        <dbReference type="SAM" id="MobiDB-lite"/>
    </source>
</evidence>
<dbReference type="InterPro" id="IPR036397">
    <property type="entry name" value="RNaseH_sf"/>
</dbReference>
<feature type="domain" description="RNase H type-1" evidence="3">
    <location>
        <begin position="181"/>
        <end position="301"/>
    </location>
</feature>
<dbReference type="Gene3D" id="3.30.420.10">
    <property type="entry name" value="Ribonuclease H-like superfamily/Ribonuclease H"/>
    <property type="match status" value="1"/>
</dbReference>
<dbReference type="Pfam" id="PF13456">
    <property type="entry name" value="RVT_3"/>
    <property type="match status" value="1"/>
</dbReference>
<dbReference type="InterPro" id="IPR002156">
    <property type="entry name" value="RNaseH_domain"/>
</dbReference>
<dbReference type="Gene3D" id="3.60.10.10">
    <property type="entry name" value="Endonuclease/exonuclease/phosphatase"/>
    <property type="match status" value="1"/>
</dbReference>